<gene>
    <name evidence="1" type="ORF">NRP21_15845</name>
</gene>
<reference evidence="1 2" key="1">
    <citation type="submission" date="2022-06" db="EMBL/GenBank/DDBJ databases">
        <title>Roseomonas CN29.</title>
        <authorList>
            <person name="Cheng Y."/>
            <person name="He X."/>
        </authorList>
    </citation>
    <scope>NUCLEOTIDE SEQUENCE [LARGE SCALE GENOMIC DNA]</scope>
    <source>
        <strain evidence="1 2">CN29</strain>
    </source>
</reference>
<protein>
    <submittedName>
        <fullName evidence="1">Uncharacterized protein</fullName>
    </submittedName>
</protein>
<organism evidence="1 2">
    <name type="scientific">Roseomonas populi</name>
    <dbReference type="NCBI Taxonomy" id="3121582"/>
    <lineage>
        <taxon>Bacteria</taxon>
        <taxon>Pseudomonadati</taxon>
        <taxon>Pseudomonadota</taxon>
        <taxon>Alphaproteobacteria</taxon>
        <taxon>Acetobacterales</taxon>
        <taxon>Roseomonadaceae</taxon>
        <taxon>Roseomonas</taxon>
    </lineage>
</organism>
<evidence type="ECO:0000313" key="2">
    <source>
        <dbReference type="Proteomes" id="UP001524642"/>
    </source>
</evidence>
<dbReference type="Proteomes" id="UP001524642">
    <property type="component" value="Unassembled WGS sequence"/>
</dbReference>
<proteinExistence type="predicted"/>
<evidence type="ECO:0000313" key="1">
    <source>
        <dbReference type="EMBL" id="MCR0983530.1"/>
    </source>
</evidence>
<name>A0ABT1X622_9PROT</name>
<comment type="caution">
    <text evidence="1">The sequence shown here is derived from an EMBL/GenBank/DDBJ whole genome shotgun (WGS) entry which is preliminary data.</text>
</comment>
<dbReference type="RefSeq" id="WP_257717195.1">
    <property type="nucleotide sequence ID" value="NZ_JANJOU010000013.1"/>
</dbReference>
<keyword evidence="2" id="KW-1185">Reference proteome</keyword>
<accession>A0ABT1X622</accession>
<sequence length="76" mass="8440">MNAITEPLVLDLVEWVARAPRTYTECMDAWRTSCPRLGVWEEAVDRGLVRRGEAVRATPLGLRLLSEHGRAVAPPG</sequence>
<dbReference type="EMBL" id="JANJOU010000013">
    <property type="protein sequence ID" value="MCR0983530.1"/>
    <property type="molecule type" value="Genomic_DNA"/>
</dbReference>